<dbReference type="Pfam" id="PF00652">
    <property type="entry name" value="Ricin_B_lectin"/>
    <property type="match status" value="1"/>
</dbReference>
<dbReference type="InterPro" id="IPR001064">
    <property type="entry name" value="Beta/gamma_crystallin"/>
</dbReference>
<dbReference type="CDD" id="cd23463">
    <property type="entry name" value="beta-trefoil_Ricin_vlAKAP"/>
    <property type="match status" value="1"/>
</dbReference>
<gene>
    <name evidence="7" type="ORF">SPARVUS_LOCUS8393326</name>
</gene>
<feature type="region of interest" description="Disordered" evidence="5">
    <location>
        <begin position="137"/>
        <end position="159"/>
    </location>
</feature>
<evidence type="ECO:0000256" key="5">
    <source>
        <dbReference type="SAM" id="MobiDB-lite"/>
    </source>
</evidence>
<evidence type="ECO:0000256" key="3">
    <source>
        <dbReference type="ARBA" id="ARBA00022613"/>
    </source>
</evidence>
<accession>A0ABN9DXP1</accession>
<feature type="compositionally biased region" description="Basic and acidic residues" evidence="5">
    <location>
        <begin position="292"/>
        <end position="311"/>
    </location>
</feature>
<feature type="region of interest" description="Disordered" evidence="5">
    <location>
        <begin position="285"/>
        <end position="311"/>
    </location>
</feature>
<dbReference type="PROSITE" id="PS50231">
    <property type="entry name" value="RICIN_B_LECTIN"/>
    <property type="match status" value="1"/>
</dbReference>
<feature type="domain" description="Beta/gamma crystallin 'Greek key'" evidence="6">
    <location>
        <begin position="833"/>
        <end position="874"/>
    </location>
</feature>
<comment type="caution">
    <text evidence="7">The sequence shown here is derived from an EMBL/GenBank/DDBJ whole genome shotgun (WGS) entry which is preliminary data.</text>
</comment>
<feature type="region of interest" description="Disordered" evidence="5">
    <location>
        <begin position="68"/>
        <end position="94"/>
    </location>
</feature>
<evidence type="ECO:0000259" key="6">
    <source>
        <dbReference type="PROSITE" id="PS50915"/>
    </source>
</evidence>
<dbReference type="PANTHER" id="PTHR11818">
    <property type="entry name" value="BETA/GAMMA CRYSTALLIN"/>
    <property type="match status" value="1"/>
</dbReference>
<reference evidence="7" key="1">
    <citation type="submission" date="2023-05" db="EMBL/GenBank/DDBJ databases">
        <authorList>
            <person name="Stuckert A."/>
        </authorList>
    </citation>
    <scope>NUCLEOTIDE SEQUENCE</scope>
</reference>
<dbReference type="InterPro" id="IPR050252">
    <property type="entry name" value="Beta/Gamma-Crystallin"/>
</dbReference>
<dbReference type="InterPro" id="IPR000772">
    <property type="entry name" value="Ricin_B_lectin"/>
</dbReference>
<dbReference type="Gene3D" id="2.80.10.50">
    <property type="match status" value="1"/>
</dbReference>
<feature type="domain" description="Beta/gamma crystallin 'Greek key'" evidence="6">
    <location>
        <begin position="564"/>
        <end position="606"/>
    </location>
</feature>
<dbReference type="PRINTS" id="PR01367">
    <property type="entry name" value="BGCRYSTALLIN"/>
</dbReference>
<feature type="compositionally biased region" description="Low complexity" evidence="5">
    <location>
        <begin position="223"/>
        <end position="232"/>
    </location>
</feature>
<feature type="compositionally biased region" description="Polar residues" evidence="5">
    <location>
        <begin position="246"/>
        <end position="263"/>
    </location>
</feature>
<dbReference type="SMART" id="SM00247">
    <property type="entry name" value="XTALbg"/>
    <property type="match status" value="6"/>
</dbReference>
<dbReference type="PROSITE" id="PS50915">
    <property type="entry name" value="CRYSTALLIN_BETA_GAMMA"/>
    <property type="match status" value="5"/>
</dbReference>
<feature type="domain" description="Beta/gamma crystallin 'Greek key'" evidence="6">
    <location>
        <begin position="373"/>
        <end position="422"/>
    </location>
</feature>
<proteinExistence type="inferred from homology"/>
<sequence>MCFSGTEVFDPFQFSLYNSKYVEIGSDDEATEEESGDNGQASATDLFLTVPSRRVKIYPLSLSPIYEDDSSCEDAASNSSSPRHKIGTTGSGSNDHTSILSLLQSVSDRLKEANIEEMCFGGNSTSLNEAATVSALDNTDTSRTQENMPSPTKSNLDAQKMPLEETTSGGKKSGLFITKAKNKLNPGPGRQSLILNLVSQSSTVGAKPSVETSPKPTAENELSPSTPSESSSIHNKGLSIDAAPVTSPSPLQMVTDSGLSSSKPEIKCQPRMSSQSVYYQYFHSTQNNSHGSENKESPTQEKVDLPTEKESKETEDLLMNTMDTGCLKFNPRPGKVILSDVVHQENKIELKGDALDATSWVFPNGVNIRVIRGCWILYEKPHFEGQAHVLEEGEAVLLHLWDPPGARAKPDKISIGSVKRVVKDYFPEVVISPLEDTLDSPVHIHTEVPSLEYLVDKRPRSLTVNSGVWLTYTEPQYNGTVSVLEEGCDLPQIQACGVKSMRPLKMGGLKVQLPNDPKIIIYEKPHFKGWSREITEHVSSIGKLISDEDNTDPLDVGSIQVVGGMWVGYEKERYKGYQYLLEEGEYEDCQAWGGYSSTLQSIRYLQANFLEASVTLLELDSEDEKHVDLFNQAIPDLELAGYNTRPKCIHVKKGMWVAYQQKHYCGEQYMLEKGRYKSHVDWGGSSNTIMSIRPVLLEPLGRNEVKHLIKAYKSTDFQGESVDFTQQVSDFSSFMPKSFKVLRGCWQLCYQVDACDNVCVLEEGHFPDLASCGCPAAEIKYIQPIDYIFAEPSISLFALDSCEGRELHFEEAVTSVLTEDHHFYTQSVWVRRGLWIAFEGASFLGRQMLLDPQRILNWSKFSGWKAIGSLRPLKPPAVYFMVRNRHKDKYLTATEKLSDTRATFVSVSSRNGQSSQIWYFTRGFLKSKANDLCIDVIGGKNIPGSKVSLWAEHGKTRQKWKINKDGTISSYISDDLVLDVKGGNYYDQNYLIVNTGQEDALTQKWDIEIL</sequence>
<evidence type="ECO:0000256" key="2">
    <source>
        <dbReference type="ARBA" id="ARBA00009646"/>
    </source>
</evidence>
<dbReference type="InterPro" id="IPR035992">
    <property type="entry name" value="Ricin_B-like_lectins"/>
</dbReference>
<comment type="similarity">
    <text evidence="2">Belongs to the beta/gamma-crystallin family.</text>
</comment>
<dbReference type="Pfam" id="PF00030">
    <property type="entry name" value="Crystall"/>
    <property type="match status" value="6"/>
</dbReference>
<dbReference type="Gene3D" id="2.60.20.10">
    <property type="entry name" value="Crystallins"/>
    <property type="match status" value="6"/>
</dbReference>
<evidence type="ECO:0000313" key="8">
    <source>
        <dbReference type="Proteomes" id="UP001162483"/>
    </source>
</evidence>
<feature type="compositionally biased region" description="Polar residues" evidence="5">
    <location>
        <begin position="137"/>
        <end position="157"/>
    </location>
</feature>
<dbReference type="Proteomes" id="UP001162483">
    <property type="component" value="Unassembled WGS sequence"/>
</dbReference>
<comment type="function">
    <text evidence="1">Crystallins are the dominant structural components of the vertebrate eye lens.</text>
</comment>
<evidence type="ECO:0000256" key="1">
    <source>
        <dbReference type="ARBA" id="ARBA00003689"/>
    </source>
</evidence>
<keyword evidence="8" id="KW-1185">Reference proteome</keyword>
<dbReference type="InterPro" id="IPR011024">
    <property type="entry name" value="G_crystallin-like"/>
</dbReference>
<evidence type="ECO:0000313" key="7">
    <source>
        <dbReference type="EMBL" id="CAI9576186.1"/>
    </source>
</evidence>
<feature type="region of interest" description="Disordered" evidence="5">
    <location>
        <begin position="204"/>
        <end position="269"/>
    </location>
</feature>
<dbReference type="EMBL" id="CATNWA010014811">
    <property type="protein sequence ID" value="CAI9576186.1"/>
    <property type="molecule type" value="Genomic_DNA"/>
</dbReference>
<organism evidence="7 8">
    <name type="scientific">Staurois parvus</name>
    <dbReference type="NCBI Taxonomy" id="386267"/>
    <lineage>
        <taxon>Eukaryota</taxon>
        <taxon>Metazoa</taxon>
        <taxon>Chordata</taxon>
        <taxon>Craniata</taxon>
        <taxon>Vertebrata</taxon>
        <taxon>Euteleostomi</taxon>
        <taxon>Amphibia</taxon>
        <taxon>Batrachia</taxon>
        <taxon>Anura</taxon>
        <taxon>Neobatrachia</taxon>
        <taxon>Ranoidea</taxon>
        <taxon>Ranidae</taxon>
        <taxon>Staurois</taxon>
    </lineage>
</organism>
<dbReference type="SUPFAM" id="SSF49695">
    <property type="entry name" value="gamma-Crystallin-like"/>
    <property type="match status" value="3"/>
</dbReference>
<keyword evidence="4" id="KW-0677">Repeat</keyword>
<dbReference type="PANTHER" id="PTHR11818:SF38">
    <property type="entry name" value="VERY LARGE A-KINASE ANCHOR PROTEIN"/>
    <property type="match status" value="1"/>
</dbReference>
<name>A0ABN9DXP1_9NEOB</name>
<protein>
    <recommendedName>
        <fullName evidence="6">Beta/gamma crystallin 'Greek key' domain-containing protein</fullName>
    </recommendedName>
</protein>
<feature type="domain" description="Beta/gamma crystallin 'Greek key'" evidence="6">
    <location>
        <begin position="517"/>
        <end position="563"/>
    </location>
</feature>
<evidence type="ECO:0000256" key="4">
    <source>
        <dbReference type="ARBA" id="ARBA00022737"/>
    </source>
</evidence>
<feature type="domain" description="Beta/gamma crystallin 'Greek key'" evidence="6">
    <location>
        <begin position="654"/>
        <end position="696"/>
    </location>
</feature>
<dbReference type="SMART" id="SM00458">
    <property type="entry name" value="RICIN"/>
    <property type="match status" value="1"/>
</dbReference>
<dbReference type="SUPFAM" id="SSF50370">
    <property type="entry name" value="Ricin B-like lectins"/>
    <property type="match status" value="1"/>
</dbReference>
<keyword evidence="3" id="KW-0273">Eye lens protein</keyword>
<feature type="compositionally biased region" description="Polar residues" evidence="5">
    <location>
        <begin position="204"/>
        <end position="215"/>
    </location>
</feature>